<evidence type="ECO:0008006" key="3">
    <source>
        <dbReference type="Google" id="ProtNLM"/>
    </source>
</evidence>
<protein>
    <recommendedName>
        <fullName evidence="3">HNH endonuclease</fullName>
    </recommendedName>
</protein>
<organism evidence="1 2">
    <name type="scientific">Shigella phage CM1</name>
    <dbReference type="NCBI Taxonomy" id="2591055"/>
    <lineage>
        <taxon>Viruses</taxon>
        <taxon>Duplodnaviria</taxon>
        <taxon>Heunggongvirae</taxon>
        <taxon>Uroviricota</taxon>
        <taxon>Caudoviricetes</taxon>
        <taxon>Vequintavirinae</taxon>
        <taxon>Vequintavirus</taxon>
        <taxon>Vequintavirus CM1</taxon>
    </lineage>
</organism>
<gene>
    <name evidence="1" type="ORF">CM1_00083</name>
</gene>
<dbReference type="GO" id="GO:0003677">
    <property type="term" value="F:DNA binding"/>
    <property type="evidence" value="ECO:0007669"/>
    <property type="project" value="InterPro"/>
</dbReference>
<name>A0A5B9MU33_9CAUD</name>
<dbReference type="SUPFAM" id="SSF54171">
    <property type="entry name" value="DNA-binding domain"/>
    <property type="match status" value="1"/>
</dbReference>
<dbReference type="EMBL" id="MK962749">
    <property type="protein sequence ID" value="QEG04552.1"/>
    <property type="molecule type" value="Genomic_DNA"/>
</dbReference>
<accession>A0A5B9MU33</accession>
<evidence type="ECO:0000313" key="1">
    <source>
        <dbReference type="EMBL" id="QEG04552.1"/>
    </source>
</evidence>
<dbReference type="Proteomes" id="UP000323125">
    <property type="component" value="Segment"/>
</dbReference>
<proteinExistence type="predicted"/>
<keyword evidence="2" id="KW-1185">Reference proteome</keyword>
<evidence type="ECO:0000313" key="2">
    <source>
        <dbReference type="Proteomes" id="UP000323125"/>
    </source>
</evidence>
<dbReference type="InterPro" id="IPR016177">
    <property type="entry name" value="DNA-bd_dom_sf"/>
</dbReference>
<sequence>MTIHFFFNDHYPYWYKDGDLIFWKPGYSRNGNRAGHYNKKTGYFQVYNKLTNVKRGRHREIFDMFYGCVTDTWHIDHIVSKKNSTNGVPVDKIENLQMLKPWDNYCKRALENVQSNNTSTVTGVVWLKREGKWRASRRINRVNVRLGDFDTFEEAKSRIEWSIANPEEALKIVPNPHKNNILPGIDWSKKDTCWRARDNKGRNLRCFNDRKWLNPWWEAVCARKSWEVNCLYGEMSLTEWKLSRGYPRPCVED</sequence>
<reference evidence="1 2" key="1">
    <citation type="submission" date="2019-05" db="EMBL/GenBank/DDBJ databases">
        <title>A quest of great importance - developing a broad spectrum Shigella ssp. and Escherichia coli phage collection.</title>
        <authorList>
            <person name="Kaczorowska J."/>
            <person name="Casey E."/>
            <person name="Neve H."/>
            <person name="Noben J.-P."/>
            <person name="Lugli G.A."/>
            <person name="Ventura M."/>
            <person name="van Sinderen D."/>
            <person name="Mahony J."/>
        </authorList>
    </citation>
    <scope>NUCLEOTIDE SEQUENCE [LARGE SCALE GENOMIC DNA]</scope>
    <source>
        <strain evidence="1 2">CM1</strain>
    </source>
</reference>